<gene>
    <name evidence="2" type="ORF">WDZ17_16355</name>
</gene>
<keyword evidence="1" id="KW-1133">Transmembrane helix</keyword>
<dbReference type="EMBL" id="JBBIAA010000036">
    <property type="protein sequence ID" value="MEJ5946869.1"/>
    <property type="molecule type" value="Genomic_DNA"/>
</dbReference>
<feature type="transmembrane region" description="Helical" evidence="1">
    <location>
        <begin position="20"/>
        <end position="38"/>
    </location>
</feature>
<dbReference type="Proteomes" id="UP001387100">
    <property type="component" value="Unassembled WGS sequence"/>
</dbReference>
<accession>A0ABU8RP81</accession>
<evidence type="ECO:0000313" key="2">
    <source>
        <dbReference type="EMBL" id="MEJ5946869.1"/>
    </source>
</evidence>
<organism evidence="2 3">
    <name type="scientific">Pseudokineococcus basanitobsidens</name>
    <dbReference type="NCBI Taxonomy" id="1926649"/>
    <lineage>
        <taxon>Bacteria</taxon>
        <taxon>Bacillati</taxon>
        <taxon>Actinomycetota</taxon>
        <taxon>Actinomycetes</taxon>
        <taxon>Kineosporiales</taxon>
        <taxon>Kineosporiaceae</taxon>
        <taxon>Pseudokineococcus</taxon>
    </lineage>
</organism>
<feature type="transmembrane region" description="Helical" evidence="1">
    <location>
        <begin position="75"/>
        <end position="96"/>
    </location>
</feature>
<dbReference type="RefSeq" id="WP_339576248.1">
    <property type="nucleotide sequence ID" value="NZ_JBBIAA010000036.1"/>
</dbReference>
<keyword evidence="1" id="KW-0472">Membrane</keyword>
<keyword evidence="3" id="KW-1185">Reference proteome</keyword>
<sequence>MNTEKHVRADAERTEASRQFWSKVIIAALSGTVLFLVIRIQDAADEATIGNAWRTWQILTDANEAHPPTLDSSQVLTVISTLLVYCGAAALALVSLEHAYRDEISGPLTTQMADRLAVSATLASAVAISVALGHAIAGDPTVPRSHRYMMIALALLTVYAAAAVGRSELEVEVSARRDEINRRVHRYASVTLLWKRLNKATRNPSRLSWRLWLATGAFALVPVVALIVSRGALEAQALSVLLLFYFSMVMLSAGSDLILASLSIAHLLKERGSVATLSLLMAIIFAVVVSVGYYGLFVLAVGVMPV</sequence>
<protein>
    <submittedName>
        <fullName evidence="2">Uncharacterized protein</fullName>
    </submittedName>
</protein>
<feature type="transmembrane region" description="Helical" evidence="1">
    <location>
        <begin position="148"/>
        <end position="167"/>
    </location>
</feature>
<comment type="caution">
    <text evidence="2">The sequence shown here is derived from an EMBL/GenBank/DDBJ whole genome shotgun (WGS) entry which is preliminary data.</text>
</comment>
<name>A0ABU8RP81_9ACTN</name>
<reference evidence="2 3" key="1">
    <citation type="journal article" date="2017" name="Int. J. Syst. Evol. Microbiol.">
        <title>Pseudokineococcus basanitobsidens sp. nov., isolated from volcanic rock.</title>
        <authorList>
            <person name="Lee D.W."/>
            <person name="Park M.Y."/>
            <person name="Kim J.J."/>
            <person name="Kim B.S."/>
        </authorList>
    </citation>
    <scope>NUCLEOTIDE SEQUENCE [LARGE SCALE GENOMIC DNA]</scope>
    <source>
        <strain evidence="2 3">DSM 103726</strain>
    </source>
</reference>
<evidence type="ECO:0000313" key="3">
    <source>
        <dbReference type="Proteomes" id="UP001387100"/>
    </source>
</evidence>
<feature type="transmembrane region" description="Helical" evidence="1">
    <location>
        <begin position="240"/>
        <end position="265"/>
    </location>
</feature>
<feature type="transmembrane region" description="Helical" evidence="1">
    <location>
        <begin position="209"/>
        <end position="228"/>
    </location>
</feature>
<proteinExistence type="predicted"/>
<feature type="transmembrane region" description="Helical" evidence="1">
    <location>
        <begin position="277"/>
        <end position="304"/>
    </location>
</feature>
<keyword evidence="1" id="KW-0812">Transmembrane</keyword>
<evidence type="ECO:0000256" key="1">
    <source>
        <dbReference type="SAM" id="Phobius"/>
    </source>
</evidence>
<feature type="non-terminal residue" evidence="2">
    <location>
        <position position="306"/>
    </location>
</feature>
<feature type="transmembrane region" description="Helical" evidence="1">
    <location>
        <begin position="116"/>
        <end position="136"/>
    </location>
</feature>